<dbReference type="GO" id="GO:0003924">
    <property type="term" value="F:GTPase activity"/>
    <property type="evidence" value="ECO:0007669"/>
    <property type="project" value="InterPro"/>
</dbReference>
<gene>
    <name evidence="11" type="ORF">CALK_2435</name>
</gene>
<dbReference type="Gene3D" id="3.40.1090.10">
    <property type="entry name" value="Cytosolic phospholipase A2 catalytic domain"/>
    <property type="match status" value="2"/>
</dbReference>
<keyword evidence="7" id="KW-0442">Lipid degradation</keyword>
<keyword evidence="3 7" id="KW-0378">Hydrolase</keyword>
<dbReference type="Pfam" id="PF00350">
    <property type="entry name" value="Dynamin_N"/>
    <property type="match status" value="1"/>
</dbReference>
<dbReference type="PANTHER" id="PTHR10465">
    <property type="entry name" value="TRANSMEMBRANE GTPASE FZO1"/>
    <property type="match status" value="1"/>
</dbReference>
<keyword evidence="6 9" id="KW-0472">Membrane</keyword>
<name>U7D2L0_9BACT</name>
<evidence type="ECO:0000256" key="2">
    <source>
        <dbReference type="ARBA" id="ARBA00022741"/>
    </source>
</evidence>
<dbReference type="InterPro" id="IPR002641">
    <property type="entry name" value="PNPLA_dom"/>
</dbReference>
<feature type="coiled-coil region" evidence="8">
    <location>
        <begin position="923"/>
        <end position="972"/>
    </location>
</feature>
<dbReference type="SUPFAM" id="SSF52540">
    <property type="entry name" value="P-loop containing nucleoside triphosphate hydrolases"/>
    <property type="match status" value="1"/>
</dbReference>
<feature type="transmembrane region" description="Helical" evidence="9">
    <location>
        <begin position="1088"/>
        <end position="1112"/>
    </location>
</feature>
<keyword evidence="8" id="KW-0175">Coiled coil</keyword>
<dbReference type="Pfam" id="PF01734">
    <property type="entry name" value="Patatin"/>
    <property type="match status" value="1"/>
</dbReference>
<reference evidence="11 12" key="1">
    <citation type="journal article" date="2013" name="Environ. Microbiol.">
        <title>Genome analysis of Chitinivibrio alkaliphilus gen. nov., sp. nov., a novel extremely haloalkaliphilic anaerobic chitinolytic bacterium from the candidate phylum Termite Group 3.</title>
        <authorList>
            <person name="Sorokin D.Y."/>
            <person name="Gumerov V.M."/>
            <person name="Rakitin A.L."/>
            <person name="Beletsky A.V."/>
            <person name="Damste J.S."/>
            <person name="Muyzer G."/>
            <person name="Mardanov A.V."/>
            <person name="Ravin N.V."/>
        </authorList>
    </citation>
    <scope>NUCLEOTIDE SEQUENCE [LARGE SCALE GENOMIC DNA]</scope>
    <source>
        <strain evidence="11 12">ACht1</strain>
    </source>
</reference>
<dbReference type="eggNOG" id="COG0699">
    <property type="taxonomic scope" value="Bacteria"/>
</dbReference>
<evidence type="ECO:0000256" key="8">
    <source>
        <dbReference type="SAM" id="Coils"/>
    </source>
</evidence>
<evidence type="ECO:0000256" key="3">
    <source>
        <dbReference type="ARBA" id="ARBA00022801"/>
    </source>
</evidence>
<evidence type="ECO:0000256" key="9">
    <source>
        <dbReference type="SAM" id="Phobius"/>
    </source>
</evidence>
<dbReference type="InterPro" id="IPR016035">
    <property type="entry name" value="Acyl_Trfase/lysoPLipase"/>
</dbReference>
<dbReference type="PANTHER" id="PTHR10465:SF0">
    <property type="entry name" value="SARCALUMENIN"/>
    <property type="match status" value="1"/>
</dbReference>
<evidence type="ECO:0000256" key="1">
    <source>
        <dbReference type="ARBA" id="ARBA00004370"/>
    </source>
</evidence>
<keyword evidence="5" id="KW-0342">GTP-binding</keyword>
<dbReference type="GO" id="GO:0016020">
    <property type="term" value="C:membrane"/>
    <property type="evidence" value="ECO:0007669"/>
    <property type="project" value="UniProtKB-SubCell"/>
</dbReference>
<dbReference type="CDD" id="cd07209">
    <property type="entry name" value="Pat_hypo_Ecoli_Z1214_like"/>
    <property type="match status" value="1"/>
</dbReference>
<dbReference type="Gene3D" id="3.40.50.300">
    <property type="entry name" value="P-loop containing nucleotide triphosphate hydrolases"/>
    <property type="match status" value="1"/>
</dbReference>
<evidence type="ECO:0000256" key="7">
    <source>
        <dbReference type="PROSITE-ProRule" id="PRU01161"/>
    </source>
</evidence>
<dbReference type="Proteomes" id="UP000017148">
    <property type="component" value="Unassembled WGS sequence"/>
</dbReference>
<keyword evidence="4 7" id="KW-0443">Lipid metabolism</keyword>
<keyword evidence="9" id="KW-0812">Transmembrane</keyword>
<feature type="active site" description="Nucleophile" evidence="7">
    <location>
        <position position="47"/>
    </location>
</feature>
<proteinExistence type="predicted"/>
<keyword evidence="12" id="KW-1185">Reference proteome</keyword>
<dbReference type="AlphaFoldDB" id="U7D2L0"/>
<evidence type="ECO:0000256" key="4">
    <source>
        <dbReference type="ARBA" id="ARBA00023098"/>
    </source>
</evidence>
<feature type="short sequence motif" description="DGA/G" evidence="7">
    <location>
        <begin position="191"/>
        <end position="193"/>
    </location>
</feature>
<keyword evidence="9" id="KW-1133">Transmembrane helix</keyword>
<dbReference type="PATRIC" id="fig|1313304.3.peg.2316"/>
<dbReference type="STRING" id="1313304.CALK_2435"/>
<dbReference type="OrthoDB" id="9770965at2"/>
<evidence type="ECO:0000259" key="10">
    <source>
        <dbReference type="PROSITE" id="PS51635"/>
    </source>
</evidence>
<comment type="subcellular location">
    <subcellularLocation>
        <location evidence="1">Membrane</location>
    </subcellularLocation>
</comment>
<dbReference type="InterPro" id="IPR027094">
    <property type="entry name" value="Mitofusin_fam"/>
</dbReference>
<dbReference type="SUPFAM" id="SSF52151">
    <property type="entry name" value="FabD/lysophospholipase-like"/>
    <property type="match status" value="1"/>
</dbReference>
<feature type="active site" description="Proton acceptor" evidence="7">
    <location>
        <position position="191"/>
    </location>
</feature>
<dbReference type="RefSeq" id="WP_022637778.1">
    <property type="nucleotide sequence ID" value="NZ_ASJR01000036.1"/>
</dbReference>
<sequence>MLKDFENRKIGLVFSGGGGKGAYQIGVWKALREYNIDKYVKAVAGTSVGALNSALFATIPCERAESIWKNISQDQILAWKPEKIITTIAASKIAGAAMLATHISPILLATAGFGWFSQDGLKRLIENSLDFDKFRDTIPVHVCATSFPQVSAEYRKINDLSPEEIKSWLLASAAIPIVFNPIEIEGQKYYDGGVLDNTPVQQVLEYNPEFVFVVHLANDANTERSRQQAGNKRIWNIVPSENVGGLIDGTMNFTPEKADKLIQAGYTETMKVLQDLYDFMLSEKRFTHNAELIGDQHNSFKTLISQNKMIRNAFPEKLITENEQMNSLEFTIAEWTGGYIEPAPLSVGDVSEVIEKQISDGEKAIIEDAVDTLIDEMKDNSDELIKEAFNGITTLAATPGKIRLLYNQGFWKRIWNNLTGKNQKIQGGINADFHRAIYANQKMIQKLSERSALTLEAMVGLGNKINLTMSHVNNLYGKQRLQNQALQKMREITGKAILALNDKIEKVSDRVKSLEGFKEIQIWRGSLSDNSRGKSIVEKVHYFVESYAADLPELKKEIPLPYFRSALREMEIIDRDLISPAVHISYIHEHKNDALFSSNNKYFPMNNQDRIFFPVLSGVQEYMDGHKSIEKVAEVMQKEYGSDILASVPAVDYVTEMIAYFNKDQKETKKKGYLGILKNLEKICRENNFDKTVERIQKTAQDIQSFKAKVPLIGRFSAGKSKLLNAWLNRDVLGVDTAPTTALATELHYGIEEKAVLHYSEGEEKTCEVAEIPKDPEECKQIEFVELYLNNPRLKLWKDIVIVDMPGIDSNTQAHTKAVGNYAKNSSFFIAVAAPADAFNASLLHFIDELDSYNVPLPSFILSRKYMTHNINKIQKEFSKEMEKRLLDPVFVGVVESDRKHKDINDFEKIIGDINDTMDDLVKRRFSEEIEQLQRDIANKLKALINTGNLPAKKIEADIETLTHEKVKMKRKFASVCEKVSREMVEDGSNEIIEEATKVVNANLHSIEAAYSSGSIESTITSLIRPILIRKIEEIRNKAAQELDIALGEARDNLKQYGGSPETLPAITSEPSGSKSATITVGAAGAGIGFMVGGPVGGIIGGLVGGVIGLFAGKKDREDESRNKAAAHQLALQSVRNIAATEMERQAQHLISEAGRQHEQMILEKEEELVEMKKSVETTKHEFEKKQISWKNELKQLGYGEI</sequence>
<evidence type="ECO:0000313" key="12">
    <source>
        <dbReference type="Proteomes" id="UP000017148"/>
    </source>
</evidence>
<feature type="domain" description="PNPLA" evidence="10">
    <location>
        <begin position="12"/>
        <end position="204"/>
    </location>
</feature>
<organism evidence="11 12">
    <name type="scientific">Chitinivibrio alkaliphilus ACht1</name>
    <dbReference type="NCBI Taxonomy" id="1313304"/>
    <lineage>
        <taxon>Bacteria</taxon>
        <taxon>Pseudomonadati</taxon>
        <taxon>Fibrobacterota</taxon>
        <taxon>Chitinivibrionia</taxon>
        <taxon>Chitinivibrionales</taxon>
        <taxon>Chitinivibrionaceae</taxon>
        <taxon>Chitinivibrio</taxon>
    </lineage>
</organism>
<feature type="short sequence motif" description="GXGXXG" evidence="7">
    <location>
        <begin position="16"/>
        <end position="21"/>
    </location>
</feature>
<keyword evidence="2" id="KW-0547">Nucleotide-binding</keyword>
<dbReference type="GO" id="GO:0005525">
    <property type="term" value="F:GTP binding"/>
    <property type="evidence" value="ECO:0007669"/>
    <property type="project" value="UniProtKB-KW"/>
</dbReference>
<dbReference type="PROSITE" id="PS51635">
    <property type="entry name" value="PNPLA"/>
    <property type="match status" value="1"/>
</dbReference>
<dbReference type="EMBL" id="ASJR01000036">
    <property type="protein sequence ID" value="ERP30744.1"/>
    <property type="molecule type" value="Genomic_DNA"/>
</dbReference>
<feature type="short sequence motif" description="GXSXG" evidence="7">
    <location>
        <begin position="45"/>
        <end position="49"/>
    </location>
</feature>
<evidence type="ECO:0000256" key="6">
    <source>
        <dbReference type="ARBA" id="ARBA00023136"/>
    </source>
</evidence>
<evidence type="ECO:0000256" key="5">
    <source>
        <dbReference type="ARBA" id="ARBA00023134"/>
    </source>
</evidence>
<protein>
    <recommendedName>
        <fullName evidence="10">PNPLA domain-containing protein</fullName>
    </recommendedName>
</protein>
<dbReference type="InterPro" id="IPR027417">
    <property type="entry name" value="P-loop_NTPase"/>
</dbReference>
<dbReference type="GO" id="GO:0016042">
    <property type="term" value="P:lipid catabolic process"/>
    <property type="evidence" value="ECO:0007669"/>
    <property type="project" value="UniProtKB-UniRule"/>
</dbReference>
<evidence type="ECO:0000313" key="11">
    <source>
        <dbReference type="EMBL" id="ERP30744.1"/>
    </source>
</evidence>
<dbReference type="InterPro" id="IPR045063">
    <property type="entry name" value="Dynamin_N"/>
</dbReference>
<dbReference type="eggNOG" id="COG1752">
    <property type="taxonomic scope" value="Bacteria"/>
</dbReference>
<accession>U7D2L0</accession>
<comment type="caution">
    <text evidence="11">The sequence shown here is derived from an EMBL/GenBank/DDBJ whole genome shotgun (WGS) entry which is preliminary data.</text>
</comment>